<name>A0A420I403_9PEZI</name>
<keyword evidence="2" id="KW-1185">Reference proteome</keyword>
<sequence length="148" mass="17002">MNQPQTPPQSPRPQKYAKRLTRDKRLQVRTLAQEGLTYNVIAKRLDITHRQVQYAMNTAKLTPKKSSGRNSSLTSAQMDELENFITSSAEGRQMSYFEISNLVFPHLGVSEKVIEREMKKRSYTRRLVESMPQRVKAVYDAGGGHVKY</sequence>
<comment type="caution">
    <text evidence="1">The sequence shown here is derived from an EMBL/GenBank/DDBJ whole genome shotgun (WGS) entry which is preliminary data.</text>
</comment>
<dbReference type="Proteomes" id="UP000286134">
    <property type="component" value="Unassembled WGS sequence"/>
</dbReference>
<dbReference type="InterPro" id="IPR009057">
    <property type="entry name" value="Homeodomain-like_sf"/>
</dbReference>
<dbReference type="STRING" id="212602.A0A420I403"/>
<protein>
    <recommendedName>
        <fullName evidence="3">Transposase IS30-like HTH domain-containing protein</fullName>
    </recommendedName>
</protein>
<dbReference type="SUPFAM" id="SSF46689">
    <property type="entry name" value="Homeodomain-like"/>
    <property type="match status" value="1"/>
</dbReference>
<accession>A0A420I403</accession>
<dbReference type="OrthoDB" id="3599754at2759"/>
<evidence type="ECO:0000313" key="2">
    <source>
        <dbReference type="Proteomes" id="UP000286134"/>
    </source>
</evidence>
<proteinExistence type="predicted"/>
<dbReference type="EMBL" id="MCFK01001899">
    <property type="protein sequence ID" value="RKF64439.1"/>
    <property type="molecule type" value="Genomic_DNA"/>
</dbReference>
<dbReference type="AlphaFoldDB" id="A0A420I403"/>
<reference evidence="1 2" key="1">
    <citation type="journal article" date="2018" name="BMC Genomics">
        <title>Comparative genome analyses reveal sequence features reflecting distinct modes of host-adaptation between dicot and monocot powdery mildew.</title>
        <authorList>
            <person name="Wu Y."/>
            <person name="Ma X."/>
            <person name="Pan Z."/>
            <person name="Kale S.D."/>
            <person name="Song Y."/>
            <person name="King H."/>
            <person name="Zhang Q."/>
            <person name="Presley C."/>
            <person name="Deng X."/>
            <person name="Wei C.I."/>
            <person name="Xiao S."/>
        </authorList>
    </citation>
    <scope>NUCLEOTIDE SEQUENCE [LARGE SCALE GENOMIC DNA]</scope>
    <source>
        <strain evidence="1">UMSG2</strain>
    </source>
</reference>
<evidence type="ECO:0000313" key="1">
    <source>
        <dbReference type="EMBL" id="RKF64439.1"/>
    </source>
</evidence>
<gene>
    <name evidence="1" type="ORF">OnM2_018090</name>
</gene>
<organism evidence="1 2">
    <name type="scientific">Erysiphe neolycopersici</name>
    <dbReference type="NCBI Taxonomy" id="212602"/>
    <lineage>
        <taxon>Eukaryota</taxon>
        <taxon>Fungi</taxon>
        <taxon>Dikarya</taxon>
        <taxon>Ascomycota</taxon>
        <taxon>Pezizomycotina</taxon>
        <taxon>Leotiomycetes</taxon>
        <taxon>Erysiphales</taxon>
        <taxon>Erysiphaceae</taxon>
        <taxon>Erysiphe</taxon>
    </lineage>
</organism>
<evidence type="ECO:0008006" key="3">
    <source>
        <dbReference type="Google" id="ProtNLM"/>
    </source>
</evidence>